<organism evidence="4 5">
    <name type="scientific">Euroglyphus maynei</name>
    <name type="common">Mayne's house dust mite</name>
    <dbReference type="NCBI Taxonomy" id="6958"/>
    <lineage>
        <taxon>Eukaryota</taxon>
        <taxon>Metazoa</taxon>
        <taxon>Ecdysozoa</taxon>
        <taxon>Arthropoda</taxon>
        <taxon>Chelicerata</taxon>
        <taxon>Arachnida</taxon>
        <taxon>Acari</taxon>
        <taxon>Acariformes</taxon>
        <taxon>Sarcoptiformes</taxon>
        <taxon>Astigmata</taxon>
        <taxon>Psoroptidia</taxon>
        <taxon>Analgoidea</taxon>
        <taxon>Pyroglyphidae</taxon>
        <taxon>Pyroglyphinae</taxon>
        <taxon>Euroglyphus</taxon>
    </lineage>
</organism>
<reference evidence="4 5" key="1">
    <citation type="submission" date="2017-03" db="EMBL/GenBank/DDBJ databases">
        <title>Genome Survey of Euroglyphus maynei.</title>
        <authorList>
            <person name="Arlian L.G."/>
            <person name="Morgan M.S."/>
            <person name="Rider S.D."/>
        </authorList>
    </citation>
    <scope>NUCLEOTIDE SEQUENCE [LARGE SCALE GENOMIC DNA]</scope>
    <source>
        <strain evidence="4">Arlian Lab</strain>
        <tissue evidence="4">Whole body</tissue>
    </source>
</reference>
<comment type="caution">
    <text evidence="4">The sequence shown here is derived from an EMBL/GenBank/DDBJ whole genome shotgun (WGS) entry which is preliminary data.</text>
</comment>
<feature type="domain" description="DUS-like FMN-binding" evidence="3">
    <location>
        <begin position="1"/>
        <end position="110"/>
    </location>
</feature>
<evidence type="ECO:0000256" key="2">
    <source>
        <dbReference type="ARBA" id="ARBA00023027"/>
    </source>
</evidence>
<evidence type="ECO:0000256" key="1">
    <source>
        <dbReference type="ARBA" id="ARBA00022857"/>
    </source>
</evidence>
<dbReference type="SUPFAM" id="SSF51395">
    <property type="entry name" value="FMN-linked oxidoreductases"/>
    <property type="match status" value="1"/>
</dbReference>
<dbReference type="PANTHER" id="PTHR11082">
    <property type="entry name" value="TRNA-DIHYDROURIDINE SYNTHASE"/>
    <property type="match status" value="1"/>
</dbReference>
<dbReference type="Pfam" id="PF01207">
    <property type="entry name" value="Dus"/>
    <property type="match status" value="1"/>
</dbReference>
<dbReference type="OrthoDB" id="272303at2759"/>
<keyword evidence="2" id="KW-0520">NAD</keyword>
<evidence type="ECO:0000259" key="3">
    <source>
        <dbReference type="Pfam" id="PF01207"/>
    </source>
</evidence>
<dbReference type="Gene3D" id="3.20.20.70">
    <property type="entry name" value="Aldolase class I"/>
    <property type="match status" value="1"/>
</dbReference>
<name>A0A1Y3BAI4_EURMA</name>
<evidence type="ECO:0000313" key="5">
    <source>
        <dbReference type="Proteomes" id="UP000194236"/>
    </source>
</evidence>
<dbReference type="GO" id="GO:0017150">
    <property type="term" value="F:tRNA dihydrouridine synthase activity"/>
    <property type="evidence" value="ECO:0007669"/>
    <property type="project" value="TreeGrafter"/>
</dbReference>
<protein>
    <submittedName>
        <fullName evidence="4">tRNA-dihydrouridine synthase[NAD(P)(+)]-like protein</fullName>
    </submittedName>
</protein>
<proteinExistence type="predicted"/>
<keyword evidence="1" id="KW-0521">NADP</keyword>
<evidence type="ECO:0000313" key="4">
    <source>
        <dbReference type="EMBL" id="OTF76903.1"/>
    </source>
</evidence>
<dbReference type="InterPro" id="IPR013785">
    <property type="entry name" value="Aldolase_TIM"/>
</dbReference>
<dbReference type="PANTHER" id="PTHR11082:SF5">
    <property type="entry name" value="TRNA-DIHYDROURIDINE(16_17) SYNTHASE [NAD(P)(+)]-LIKE"/>
    <property type="match status" value="1"/>
</dbReference>
<sequence length="273" mass="31474">MIESAGASLIAVHGRMREQKGSKTGLADWTKIRLVKENLRIPVFANGNIQSKCEVDKCFVETNVDGVMSAEGLLYNPALFTGKPLPVWDAAYEYVEQYRKHKSSFSSIRGHMFKFFHHCFTLEEHLELRNIVGKTHSVDDFVKVADQLKQRYQFEYEKFIAAYDDQHAKNFPVFICKPYYRPLETTVIENTSETVGEQPLKKKIKTMKKPKGPKAPKILRQLCSQCPHPRGLKCDFGYCRTCCRQKSYVEKLNCVGHGFQFRSKMLKSENEKS</sequence>
<gene>
    <name evidence="4" type="ORF">BLA29_001562</name>
</gene>
<accession>A0A1Y3BAI4</accession>
<keyword evidence="5" id="KW-1185">Reference proteome</keyword>
<dbReference type="InterPro" id="IPR035587">
    <property type="entry name" value="DUS-like_FMN-bd"/>
</dbReference>
<dbReference type="AlphaFoldDB" id="A0A1Y3BAI4"/>
<dbReference type="Proteomes" id="UP000194236">
    <property type="component" value="Unassembled WGS sequence"/>
</dbReference>
<dbReference type="EMBL" id="MUJZ01035258">
    <property type="protein sequence ID" value="OTF76903.1"/>
    <property type="molecule type" value="Genomic_DNA"/>
</dbReference>